<proteinExistence type="predicted"/>
<accession>A0A381SHR1</accession>
<feature type="domain" description="PD-(D/E)XK endonuclease-like" evidence="1">
    <location>
        <begin position="66"/>
        <end position="223"/>
    </location>
</feature>
<dbReference type="EMBL" id="UINC01003128">
    <property type="protein sequence ID" value="SVA03595.1"/>
    <property type="molecule type" value="Genomic_DNA"/>
</dbReference>
<reference evidence="2" key="1">
    <citation type="submission" date="2018-05" db="EMBL/GenBank/DDBJ databases">
        <authorList>
            <person name="Lanie J.A."/>
            <person name="Ng W.-L."/>
            <person name="Kazmierczak K.M."/>
            <person name="Andrzejewski T.M."/>
            <person name="Davidsen T.M."/>
            <person name="Wayne K.J."/>
            <person name="Tettelin H."/>
            <person name="Glass J.I."/>
            <person name="Rusch D."/>
            <person name="Podicherti R."/>
            <person name="Tsui H.-C.T."/>
            <person name="Winkler M.E."/>
        </authorList>
    </citation>
    <scope>NUCLEOTIDE SEQUENCE</scope>
</reference>
<organism evidence="2">
    <name type="scientific">marine metagenome</name>
    <dbReference type="NCBI Taxonomy" id="408172"/>
    <lineage>
        <taxon>unclassified sequences</taxon>
        <taxon>metagenomes</taxon>
        <taxon>ecological metagenomes</taxon>
    </lineage>
</organism>
<dbReference type="InterPro" id="IPR038726">
    <property type="entry name" value="PDDEXK_AddAB-type"/>
</dbReference>
<dbReference type="Gene3D" id="3.90.320.10">
    <property type="match status" value="1"/>
</dbReference>
<sequence>MTITISATELSNYATRYPCLRCAWIRMHVKDLPYQTFPSIFSSIDSFTKNVISAFFEKFSRLPDWFEEIGEVTENIKPPNWRKFYRDDKNTGVRVRGEADAIFRLSDGSYVIADYKTSRYNPERKYALLSYQIQLNAYAWIAESSGYSPISRLYLIFMEPESQKEFASSSSAISEMGMALGFKSNIIEVERRPEKLIPPILDLVHSVSKMKIPPEGRNRCRDCVRLDEMIVQMTYGITNDTNQ</sequence>
<dbReference type="AlphaFoldDB" id="A0A381SHR1"/>
<protein>
    <recommendedName>
        <fullName evidence="1">PD-(D/E)XK endonuclease-like domain-containing protein</fullName>
    </recommendedName>
</protein>
<dbReference type="InterPro" id="IPR011335">
    <property type="entry name" value="Restrct_endonuc-II-like"/>
</dbReference>
<evidence type="ECO:0000259" key="1">
    <source>
        <dbReference type="Pfam" id="PF12705"/>
    </source>
</evidence>
<gene>
    <name evidence="2" type="ORF">METZ01_LOCUS56449</name>
</gene>
<dbReference type="Pfam" id="PF12705">
    <property type="entry name" value="PDDEXK_1"/>
    <property type="match status" value="1"/>
</dbReference>
<name>A0A381SHR1_9ZZZZ</name>
<dbReference type="InterPro" id="IPR011604">
    <property type="entry name" value="PDDEXK-like_dom_sf"/>
</dbReference>
<evidence type="ECO:0000313" key="2">
    <source>
        <dbReference type="EMBL" id="SVA03595.1"/>
    </source>
</evidence>
<dbReference type="SUPFAM" id="SSF52980">
    <property type="entry name" value="Restriction endonuclease-like"/>
    <property type="match status" value="1"/>
</dbReference>